<dbReference type="Proteomes" id="UP000623681">
    <property type="component" value="Unassembled WGS sequence"/>
</dbReference>
<keyword evidence="8" id="KW-1185">Reference proteome</keyword>
<dbReference type="PANTHER" id="PTHR30290">
    <property type="entry name" value="PERIPLASMIC BINDING COMPONENT OF ABC TRANSPORTER"/>
    <property type="match status" value="1"/>
</dbReference>
<proteinExistence type="inferred from homology"/>
<dbReference type="GO" id="GO:1904680">
    <property type="term" value="F:peptide transmembrane transporter activity"/>
    <property type="evidence" value="ECO:0007669"/>
    <property type="project" value="TreeGrafter"/>
</dbReference>
<feature type="signal peptide" evidence="5">
    <location>
        <begin position="1"/>
        <end position="24"/>
    </location>
</feature>
<keyword evidence="3" id="KW-0813">Transport</keyword>
<dbReference type="InterPro" id="IPR039424">
    <property type="entry name" value="SBP_5"/>
</dbReference>
<evidence type="ECO:0000256" key="3">
    <source>
        <dbReference type="ARBA" id="ARBA00022448"/>
    </source>
</evidence>
<sequence>MKKTQLKRVFATSLAVALSLSVLAGCGKKEDASANVPQVIKYNLGADPKTLDPALNSAVDGAIVLVNTFEGLMKLDDKDKPIPGVAEKYDVSADGLTYTFHLRDSKWSDGSAVTAKDFEYAWLRALDPATAAEYAYQMYYIKNGEAFNTGKAKKEDVGVKAIDDKTLEVKLEKPTSYFLSLMAFPTYFPVKQDVVSKDKDWATKPETYITNGAFKMKEWKPKDSITFVKNDNYYDTKDVSLTEIDYKLISDETSAWASYKAGDLDMTDTVPSVEVQNALADKTATNFPNLGSYYYHFNVSDNAKNVNADAAKVLANVKVREALNLAVNRKDITEKVTKGGQIPAFSFVPQGISDANGKDFSSKQYFNPEGDVAKAKQLLAEAGYADGKGFPTLELLYNSEGGHKDIAQAIQDMWKKNLGINVELKNQEWKVFQVTRKQKNYELARGGWLGDYVDPMTFLDMWTSDSGQNDSGYKNPDYDALIEKAKSETDATKRSEYMHQAEDLLMKDLPILPIYYYTAVKGVKDYVKGVRVSPLGFIYFDKVTIAKH</sequence>
<evidence type="ECO:0000256" key="1">
    <source>
        <dbReference type="ARBA" id="ARBA00004196"/>
    </source>
</evidence>
<dbReference type="FunFam" id="3.90.76.10:FF:000001">
    <property type="entry name" value="Oligopeptide ABC transporter substrate-binding protein"/>
    <property type="match status" value="1"/>
</dbReference>
<dbReference type="RefSeq" id="WP_202766463.1">
    <property type="nucleotide sequence ID" value="NZ_JAESWA010000017.1"/>
</dbReference>
<dbReference type="EMBL" id="JAESWA010000017">
    <property type="protein sequence ID" value="MBL4931091.1"/>
    <property type="molecule type" value="Genomic_DNA"/>
</dbReference>
<evidence type="ECO:0000256" key="2">
    <source>
        <dbReference type="ARBA" id="ARBA00005695"/>
    </source>
</evidence>
<dbReference type="Pfam" id="PF00496">
    <property type="entry name" value="SBP_bac_5"/>
    <property type="match status" value="1"/>
</dbReference>
<dbReference type="AlphaFoldDB" id="A0A937K254"/>
<dbReference type="PIRSF" id="PIRSF002741">
    <property type="entry name" value="MppA"/>
    <property type="match status" value="1"/>
</dbReference>
<dbReference type="GO" id="GO:0030288">
    <property type="term" value="C:outer membrane-bounded periplasmic space"/>
    <property type="evidence" value="ECO:0007669"/>
    <property type="project" value="UniProtKB-ARBA"/>
</dbReference>
<dbReference type="CDD" id="cd08504">
    <property type="entry name" value="PBP2_OppA"/>
    <property type="match status" value="1"/>
</dbReference>
<reference evidence="7" key="1">
    <citation type="submission" date="2021-01" db="EMBL/GenBank/DDBJ databases">
        <title>Genome public.</title>
        <authorList>
            <person name="Liu C."/>
            <person name="Sun Q."/>
        </authorList>
    </citation>
    <scope>NUCLEOTIDE SEQUENCE</scope>
    <source>
        <strain evidence="7">YIM B02565</strain>
    </source>
</reference>
<evidence type="ECO:0000313" key="7">
    <source>
        <dbReference type="EMBL" id="MBL4931091.1"/>
    </source>
</evidence>
<evidence type="ECO:0000256" key="5">
    <source>
        <dbReference type="SAM" id="SignalP"/>
    </source>
</evidence>
<dbReference type="PANTHER" id="PTHR30290:SF79">
    <property type="entry name" value="DIPEPTIDE-BINDING PROTEIN DPPE"/>
    <property type="match status" value="1"/>
</dbReference>
<dbReference type="InterPro" id="IPR000914">
    <property type="entry name" value="SBP_5_dom"/>
</dbReference>
<organism evidence="7 8">
    <name type="scientific">Clostridium paridis</name>
    <dbReference type="NCBI Taxonomy" id="2803863"/>
    <lineage>
        <taxon>Bacteria</taxon>
        <taxon>Bacillati</taxon>
        <taxon>Bacillota</taxon>
        <taxon>Clostridia</taxon>
        <taxon>Eubacteriales</taxon>
        <taxon>Clostridiaceae</taxon>
        <taxon>Clostridium</taxon>
    </lineage>
</organism>
<feature type="domain" description="Solute-binding protein family 5" evidence="6">
    <location>
        <begin position="80"/>
        <end position="469"/>
    </location>
</feature>
<comment type="similarity">
    <text evidence="2">Belongs to the bacterial solute-binding protein 5 family.</text>
</comment>
<dbReference type="FunFam" id="3.10.105.10:FF:000001">
    <property type="entry name" value="Oligopeptide ABC transporter, oligopeptide-binding protein"/>
    <property type="match status" value="1"/>
</dbReference>
<evidence type="ECO:0000313" key="8">
    <source>
        <dbReference type="Proteomes" id="UP000623681"/>
    </source>
</evidence>
<dbReference type="Gene3D" id="3.40.190.10">
    <property type="entry name" value="Periplasmic binding protein-like II"/>
    <property type="match status" value="1"/>
</dbReference>
<name>A0A937K254_9CLOT</name>
<dbReference type="Gene3D" id="3.10.105.10">
    <property type="entry name" value="Dipeptide-binding Protein, Domain 3"/>
    <property type="match status" value="1"/>
</dbReference>
<evidence type="ECO:0000259" key="6">
    <source>
        <dbReference type="Pfam" id="PF00496"/>
    </source>
</evidence>
<dbReference type="GO" id="GO:0015833">
    <property type="term" value="P:peptide transport"/>
    <property type="evidence" value="ECO:0007669"/>
    <property type="project" value="TreeGrafter"/>
</dbReference>
<keyword evidence="4 5" id="KW-0732">Signal</keyword>
<gene>
    <name evidence="7" type="ORF">JK634_04680</name>
</gene>
<comment type="caution">
    <text evidence="7">The sequence shown here is derived from an EMBL/GenBank/DDBJ whole genome shotgun (WGS) entry which is preliminary data.</text>
</comment>
<dbReference type="Gene3D" id="3.90.76.10">
    <property type="entry name" value="Dipeptide-binding Protein, Domain 1"/>
    <property type="match status" value="1"/>
</dbReference>
<dbReference type="PROSITE" id="PS51257">
    <property type="entry name" value="PROKAR_LIPOPROTEIN"/>
    <property type="match status" value="1"/>
</dbReference>
<dbReference type="GO" id="GO:0043190">
    <property type="term" value="C:ATP-binding cassette (ABC) transporter complex"/>
    <property type="evidence" value="ECO:0007669"/>
    <property type="project" value="InterPro"/>
</dbReference>
<accession>A0A937K254</accession>
<dbReference type="InterPro" id="IPR030678">
    <property type="entry name" value="Peptide/Ni-bd"/>
</dbReference>
<dbReference type="SUPFAM" id="SSF53850">
    <property type="entry name" value="Periplasmic binding protein-like II"/>
    <property type="match status" value="1"/>
</dbReference>
<evidence type="ECO:0000256" key="4">
    <source>
        <dbReference type="ARBA" id="ARBA00022729"/>
    </source>
</evidence>
<feature type="chain" id="PRO_5039022723" evidence="5">
    <location>
        <begin position="25"/>
        <end position="548"/>
    </location>
</feature>
<protein>
    <submittedName>
        <fullName evidence="7">Peptide ABC transporter substrate-binding protein</fullName>
    </submittedName>
</protein>
<comment type="subcellular location">
    <subcellularLocation>
        <location evidence="1">Cell envelope</location>
    </subcellularLocation>
</comment>